<dbReference type="AlphaFoldDB" id="A0A848BLY1"/>
<dbReference type="Pfam" id="PF02625">
    <property type="entry name" value="XdhC_CoxI"/>
    <property type="match status" value="1"/>
</dbReference>
<dbReference type="RefSeq" id="WP_170087079.1">
    <property type="nucleotide sequence ID" value="NZ_JABAFG010000002.1"/>
</dbReference>
<proteinExistence type="predicted"/>
<dbReference type="Pfam" id="PF13478">
    <property type="entry name" value="XdhC_C"/>
    <property type="match status" value="1"/>
</dbReference>
<feature type="domain" description="XdhC Rossmann" evidence="2">
    <location>
        <begin position="192"/>
        <end position="334"/>
    </location>
</feature>
<dbReference type="PANTHER" id="PTHR30388">
    <property type="entry name" value="ALDEHYDE OXIDOREDUCTASE MOLYBDENUM COFACTOR ASSEMBLY PROTEIN"/>
    <property type="match status" value="1"/>
</dbReference>
<feature type="domain" description="XdhC- CoxI" evidence="1">
    <location>
        <begin position="13"/>
        <end position="72"/>
    </location>
</feature>
<gene>
    <name evidence="3" type="ORF">HF872_01270</name>
</gene>
<organism evidence="3 4">
    <name type="scientific">Megasphaera hexanoica</name>
    <dbReference type="NCBI Taxonomy" id="1675036"/>
    <lineage>
        <taxon>Bacteria</taxon>
        <taxon>Bacillati</taxon>
        <taxon>Bacillota</taxon>
        <taxon>Negativicutes</taxon>
        <taxon>Veillonellales</taxon>
        <taxon>Veillonellaceae</taxon>
        <taxon>Megasphaera</taxon>
    </lineage>
</organism>
<dbReference type="PANTHER" id="PTHR30388:SF6">
    <property type="entry name" value="XANTHINE DEHYDROGENASE SUBUNIT A-RELATED"/>
    <property type="match status" value="1"/>
</dbReference>
<evidence type="ECO:0000313" key="3">
    <source>
        <dbReference type="EMBL" id="NME27261.1"/>
    </source>
</evidence>
<protein>
    <submittedName>
        <fullName evidence="3">XdhC family protein</fullName>
    </submittedName>
</protein>
<name>A0A848BLY1_9FIRM</name>
<reference evidence="3 4" key="1">
    <citation type="submission" date="2020-04" db="EMBL/GenBank/DDBJ databases">
        <authorList>
            <person name="Hitch T.C.A."/>
            <person name="Wylensek D."/>
            <person name="Clavel T."/>
        </authorList>
    </citation>
    <scope>NUCLEOTIDE SEQUENCE [LARGE SCALE GENOMIC DNA]</scope>
    <source>
        <strain evidence="3 4">Oil-RF-744-FAT-WT-6-1</strain>
    </source>
</reference>
<dbReference type="Proteomes" id="UP000591071">
    <property type="component" value="Unassembled WGS sequence"/>
</dbReference>
<comment type="caution">
    <text evidence="3">The sequence shown here is derived from an EMBL/GenBank/DDBJ whole genome shotgun (WGS) entry which is preliminary data.</text>
</comment>
<evidence type="ECO:0000259" key="1">
    <source>
        <dbReference type="Pfam" id="PF02625"/>
    </source>
</evidence>
<dbReference type="EMBL" id="JABAFG010000002">
    <property type="protein sequence ID" value="NME27261.1"/>
    <property type="molecule type" value="Genomic_DNA"/>
</dbReference>
<dbReference type="InterPro" id="IPR052698">
    <property type="entry name" value="MoCofactor_Util/Proc"/>
</dbReference>
<sequence length="362" mass="39352">MKSLFSKLFEELSSGRSAVLLTIIDTVGSTPRGTGSHQLILEDGSAPGTVGGGYQEHLACEAGRKALKEKKSFILPLVLHKDPVADIGAVCGGELRVFCQYFDPAVPSLMPLLARVVQCLSGQHACRLFWDLTNPAHWGMALFTDDGPIYCGHDRYLQQFHEEPGQKSSIPAIVSLPGHLLYKEILAYPRRVIVFGGGHVAKALVPLLTGLGFSCTVVEDRGEFVSASRFPDAAVRITADFHHLADYVPVSGDDYVCIMTRGHLGDYDAQKYALSCHPCYIGVIGSRAKLAFVRSKLLADGFPADTIDACHAPIGLPISAATPEEIAVSIAAELIAVRARREGREKEDAKVWRAYRNEHCRI</sequence>
<dbReference type="InterPro" id="IPR027051">
    <property type="entry name" value="XdhC_Rossmann_dom"/>
</dbReference>
<accession>A0A848BLY1</accession>
<evidence type="ECO:0000313" key="4">
    <source>
        <dbReference type="Proteomes" id="UP000591071"/>
    </source>
</evidence>
<dbReference type="Gene3D" id="3.40.50.720">
    <property type="entry name" value="NAD(P)-binding Rossmann-like Domain"/>
    <property type="match status" value="1"/>
</dbReference>
<evidence type="ECO:0000259" key="2">
    <source>
        <dbReference type="Pfam" id="PF13478"/>
    </source>
</evidence>
<dbReference type="InterPro" id="IPR003777">
    <property type="entry name" value="XdhC_CoxI"/>
</dbReference>